<organism evidence="3 4">
    <name type="scientific">Fictibacillus aquaticus</name>
    <dbReference type="NCBI Taxonomy" id="2021314"/>
    <lineage>
        <taxon>Bacteria</taxon>
        <taxon>Bacillati</taxon>
        <taxon>Bacillota</taxon>
        <taxon>Bacilli</taxon>
        <taxon>Bacillales</taxon>
        <taxon>Fictibacillaceae</taxon>
        <taxon>Fictibacillus</taxon>
    </lineage>
</organism>
<sequence>MKYRRLGKTNLDISVVGIGTWQYGGEWGKDFTQLEVDSILDKAKEMGINFIDTAECYGDHLSESLIGGYLSGSNREDWIVATKFGHHFHGNFERTRQWSAEDVLKQLDSSLKSLKTEYIDLYQAHSCSDEEFNNDELWTMLDKQVQAGKIRHLGVSLKTNDESYQTDKATEVNVGAIQVVYNRLDRKPEEMIFPSSVKQDLGVLARVPLASGYLSGKYKPGAVFSTDDVRSKHDREETARLLNEVEKIRAAEVPEGVPMSTWALAWCLKHPAVTSVIPGCKNPEQVELNAKAADFVENNHAQSVDRS</sequence>
<evidence type="ECO:0000256" key="1">
    <source>
        <dbReference type="ARBA" id="ARBA00023002"/>
    </source>
</evidence>
<dbReference type="PANTHER" id="PTHR43364:SF4">
    <property type="entry name" value="NAD(P)-LINKED OXIDOREDUCTASE SUPERFAMILY PROTEIN"/>
    <property type="match status" value="1"/>
</dbReference>
<dbReference type="RefSeq" id="WP_094253869.1">
    <property type="nucleotide sequence ID" value="NZ_JBHLXL010000005.1"/>
</dbReference>
<dbReference type="Proteomes" id="UP000215059">
    <property type="component" value="Unassembled WGS sequence"/>
</dbReference>
<dbReference type="InterPro" id="IPR023210">
    <property type="entry name" value="NADP_OxRdtase_dom"/>
</dbReference>
<dbReference type="InterPro" id="IPR036812">
    <property type="entry name" value="NAD(P)_OxRdtase_dom_sf"/>
</dbReference>
<dbReference type="Gene3D" id="3.20.20.100">
    <property type="entry name" value="NADP-dependent oxidoreductase domain"/>
    <property type="match status" value="1"/>
</dbReference>
<name>A0A235F626_9BACL</name>
<dbReference type="AlphaFoldDB" id="A0A235F626"/>
<evidence type="ECO:0000313" key="4">
    <source>
        <dbReference type="Proteomes" id="UP000215059"/>
    </source>
</evidence>
<dbReference type="SUPFAM" id="SSF51430">
    <property type="entry name" value="NAD(P)-linked oxidoreductase"/>
    <property type="match status" value="1"/>
</dbReference>
<dbReference type="PRINTS" id="PR00069">
    <property type="entry name" value="ALDKETRDTASE"/>
</dbReference>
<dbReference type="Pfam" id="PF00248">
    <property type="entry name" value="Aldo_ket_red"/>
    <property type="match status" value="1"/>
</dbReference>
<evidence type="ECO:0000313" key="3">
    <source>
        <dbReference type="EMBL" id="OYD56387.1"/>
    </source>
</evidence>
<dbReference type="InterPro" id="IPR020471">
    <property type="entry name" value="AKR"/>
</dbReference>
<dbReference type="OrthoDB" id="9773828at2"/>
<dbReference type="GO" id="GO:0005829">
    <property type="term" value="C:cytosol"/>
    <property type="evidence" value="ECO:0007669"/>
    <property type="project" value="TreeGrafter"/>
</dbReference>
<dbReference type="EMBL" id="NOII01000013">
    <property type="protein sequence ID" value="OYD56387.1"/>
    <property type="molecule type" value="Genomic_DNA"/>
</dbReference>
<proteinExistence type="predicted"/>
<dbReference type="PANTHER" id="PTHR43364">
    <property type="entry name" value="NADH-SPECIFIC METHYLGLYOXAL REDUCTASE-RELATED"/>
    <property type="match status" value="1"/>
</dbReference>
<comment type="caution">
    <text evidence="3">The sequence shown here is derived from an EMBL/GenBank/DDBJ whole genome shotgun (WGS) entry which is preliminary data.</text>
</comment>
<gene>
    <name evidence="3" type="ORF">CGZ90_17695</name>
</gene>
<feature type="domain" description="NADP-dependent oxidoreductase" evidence="2">
    <location>
        <begin position="16"/>
        <end position="295"/>
    </location>
</feature>
<dbReference type="GO" id="GO:0016491">
    <property type="term" value="F:oxidoreductase activity"/>
    <property type="evidence" value="ECO:0007669"/>
    <property type="project" value="UniProtKB-KW"/>
</dbReference>
<dbReference type="InterPro" id="IPR050523">
    <property type="entry name" value="AKR_Detox_Biosynth"/>
</dbReference>
<accession>A0A235F626</accession>
<keyword evidence="1" id="KW-0560">Oxidoreductase</keyword>
<protein>
    <submittedName>
        <fullName evidence="3">Aldo/keto reductase</fullName>
    </submittedName>
</protein>
<dbReference type="CDD" id="cd19086">
    <property type="entry name" value="AKR_AKR11C1"/>
    <property type="match status" value="1"/>
</dbReference>
<keyword evidence="4" id="KW-1185">Reference proteome</keyword>
<evidence type="ECO:0000259" key="2">
    <source>
        <dbReference type="Pfam" id="PF00248"/>
    </source>
</evidence>
<reference evidence="3 4" key="1">
    <citation type="submission" date="2017-07" db="EMBL/GenBank/DDBJ databases">
        <title>Fictibacillus sp. nov. GDSW-R2A3 Genome sequencing and assembly.</title>
        <authorList>
            <person name="Mayilraj S."/>
        </authorList>
    </citation>
    <scope>NUCLEOTIDE SEQUENCE [LARGE SCALE GENOMIC DNA]</scope>
    <source>
        <strain evidence="3 4">GDSW-R2A3</strain>
    </source>
</reference>